<dbReference type="Gene3D" id="1.10.760.10">
    <property type="entry name" value="Cytochrome c-like domain"/>
    <property type="match status" value="2"/>
</dbReference>
<sequence length="202" mass="20891">MKKLILVSLVLLFSTSGAAIAGDAAAGKAKSAACGGCHGFDGNSGIAIYPKLAGQNEAYITKQVKDFKVNDTRKNAIMMGMVAALSDEDTADIGAYFQAQFLKGAASFDADKAAAGRALYKGGDLQKGIPACQACHGPNGSGTAGIGYPQLGGQHASYTLAQLKAFKDGSRSNDDKKLMRDIVAKMSDDDLDALANYIASLK</sequence>
<dbReference type="SUPFAM" id="SSF46626">
    <property type="entry name" value="Cytochrome c"/>
    <property type="match status" value="2"/>
</dbReference>
<dbReference type="InterPro" id="IPR050597">
    <property type="entry name" value="Cytochrome_c_Oxidase_Subunit"/>
</dbReference>
<evidence type="ECO:0000256" key="6">
    <source>
        <dbReference type="ARBA" id="ARBA00022982"/>
    </source>
</evidence>
<keyword evidence="5" id="KW-0574">Periplasm</keyword>
<dbReference type="PROSITE" id="PS51007">
    <property type="entry name" value="CYTC"/>
    <property type="match status" value="2"/>
</dbReference>
<dbReference type="InterPro" id="IPR024167">
    <property type="entry name" value="Cytochrome_c4-like"/>
</dbReference>
<proteinExistence type="predicted"/>
<feature type="domain" description="Cytochrome c" evidence="8">
    <location>
        <begin position="22"/>
        <end position="101"/>
    </location>
</feature>
<evidence type="ECO:0000259" key="8">
    <source>
        <dbReference type="PROSITE" id="PS51007"/>
    </source>
</evidence>
<evidence type="ECO:0000256" key="4">
    <source>
        <dbReference type="ARBA" id="ARBA00022723"/>
    </source>
</evidence>
<dbReference type="AlphaFoldDB" id="A0A3B0WX04"/>
<dbReference type="GO" id="GO:0020037">
    <property type="term" value="F:heme binding"/>
    <property type="evidence" value="ECO:0007669"/>
    <property type="project" value="InterPro"/>
</dbReference>
<accession>A0A3B0WX04</accession>
<dbReference type="InterPro" id="IPR009056">
    <property type="entry name" value="Cyt_c-like_dom"/>
</dbReference>
<dbReference type="PANTHER" id="PTHR33751:SF9">
    <property type="entry name" value="CYTOCHROME C4"/>
    <property type="match status" value="1"/>
</dbReference>
<dbReference type="EMBL" id="UOFE01000035">
    <property type="protein sequence ID" value="VAW53719.1"/>
    <property type="molecule type" value="Genomic_DNA"/>
</dbReference>
<gene>
    <name evidence="9" type="ORF">MNBD_GAMMA05-1222</name>
</gene>
<dbReference type="PANTHER" id="PTHR33751">
    <property type="entry name" value="CBB3-TYPE CYTOCHROME C OXIDASE SUBUNIT FIXP"/>
    <property type="match status" value="1"/>
</dbReference>
<keyword evidence="3" id="KW-0349">Heme</keyword>
<keyword evidence="7" id="KW-0408">Iron</keyword>
<dbReference type="PIRSF" id="PIRSF000005">
    <property type="entry name" value="Cytochrome_c4"/>
    <property type="match status" value="1"/>
</dbReference>
<name>A0A3B0WX04_9ZZZZ</name>
<keyword evidence="6" id="KW-0249">Electron transport</keyword>
<evidence type="ECO:0000256" key="5">
    <source>
        <dbReference type="ARBA" id="ARBA00022764"/>
    </source>
</evidence>
<evidence type="ECO:0000313" key="9">
    <source>
        <dbReference type="EMBL" id="VAW53719.1"/>
    </source>
</evidence>
<organism evidence="9">
    <name type="scientific">hydrothermal vent metagenome</name>
    <dbReference type="NCBI Taxonomy" id="652676"/>
    <lineage>
        <taxon>unclassified sequences</taxon>
        <taxon>metagenomes</taxon>
        <taxon>ecological metagenomes</taxon>
    </lineage>
</organism>
<dbReference type="InterPro" id="IPR036909">
    <property type="entry name" value="Cyt_c-like_dom_sf"/>
</dbReference>
<keyword evidence="4" id="KW-0479">Metal-binding</keyword>
<dbReference type="GO" id="GO:0042597">
    <property type="term" value="C:periplasmic space"/>
    <property type="evidence" value="ECO:0007669"/>
    <property type="project" value="UniProtKB-SubCell"/>
</dbReference>
<dbReference type="GO" id="GO:0005506">
    <property type="term" value="F:iron ion binding"/>
    <property type="evidence" value="ECO:0007669"/>
    <property type="project" value="InterPro"/>
</dbReference>
<keyword evidence="2" id="KW-0813">Transport</keyword>
<evidence type="ECO:0000256" key="1">
    <source>
        <dbReference type="ARBA" id="ARBA00004418"/>
    </source>
</evidence>
<evidence type="ECO:0000256" key="7">
    <source>
        <dbReference type="ARBA" id="ARBA00023004"/>
    </source>
</evidence>
<evidence type="ECO:0000256" key="3">
    <source>
        <dbReference type="ARBA" id="ARBA00022617"/>
    </source>
</evidence>
<evidence type="ECO:0000256" key="2">
    <source>
        <dbReference type="ARBA" id="ARBA00022448"/>
    </source>
</evidence>
<feature type="domain" description="Cytochrome c" evidence="8">
    <location>
        <begin position="111"/>
        <end position="202"/>
    </location>
</feature>
<dbReference type="Pfam" id="PF00034">
    <property type="entry name" value="Cytochrom_C"/>
    <property type="match status" value="2"/>
</dbReference>
<reference evidence="9" key="1">
    <citation type="submission" date="2018-06" db="EMBL/GenBank/DDBJ databases">
        <authorList>
            <person name="Zhirakovskaya E."/>
        </authorList>
    </citation>
    <scope>NUCLEOTIDE SEQUENCE</scope>
</reference>
<protein>
    <submittedName>
        <fullName evidence="9">Cytochrome c4</fullName>
    </submittedName>
</protein>
<dbReference type="GO" id="GO:0009055">
    <property type="term" value="F:electron transfer activity"/>
    <property type="evidence" value="ECO:0007669"/>
    <property type="project" value="InterPro"/>
</dbReference>
<comment type="subcellular location">
    <subcellularLocation>
        <location evidence="1">Periplasm</location>
    </subcellularLocation>
</comment>